<dbReference type="InterPro" id="IPR005650">
    <property type="entry name" value="BlaI_family"/>
</dbReference>
<keyword evidence="3" id="KW-0238">DNA-binding</keyword>
<keyword evidence="6" id="KW-1185">Reference proteome</keyword>
<evidence type="ECO:0000256" key="3">
    <source>
        <dbReference type="ARBA" id="ARBA00023125"/>
    </source>
</evidence>
<name>A0ABY6J322_9BACT</name>
<dbReference type="InterPro" id="IPR036388">
    <property type="entry name" value="WH-like_DNA-bd_sf"/>
</dbReference>
<dbReference type="Proteomes" id="UP001162741">
    <property type="component" value="Chromosome"/>
</dbReference>
<protein>
    <submittedName>
        <fullName evidence="5">BlaI/MecI/CopY family transcriptional regulator</fullName>
    </submittedName>
</protein>
<dbReference type="Gene3D" id="1.10.4040.10">
    <property type="entry name" value="Penicillinase repressor domain"/>
    <property type="match status" value="1"/>
</dbReference>
<accession>A0ABY6J322</accession>
<proteinExistence type="inferred from homology"/>
<dbReference type="EMBL" id="CP107006">
    <property type="protein sequence ID" value="UYQ93037.1"/>
    <property type="molecule type" value="Genomic_DNA"/>
</dbReference>
<comment type="similarity">
    <text evidence="1">Belongs to the BlaI transcriptional regulatory family.</text>
</comment>
<evidence type="ECO:0000256" key="2">
    <source>
        <dbReference type="ARBA" id="ARBA00023015"/>
    </source>
</evidence>
<keyword evidence="2" id="KW-0805">Transcription regulation</keyword>
<dbReference type="RefSeq" id="WP_264281184.1">
    <property type="nucleotide sequence ID" value="NZ_CP107006.1"/>
</dbReference>
<evidence type="ECO:0000313" key="6">
    <source>
        <dbReference type="Proteomes" id="UP001162741"/>
    </source>
</evidence>
<dbReference type="PIRSF" id="PIRSF019455">
    <property type="entry name" value="CopR_AtkY"/>
    <property type="match status" value="1"/>
</dbReference>
<evidence type="ECO:0000313" key="5">
    <source>
        <dbReference type="EMBL" id="UYQ93037.1"/>
    </source>
</evidence>
<dbReference type="Gene3D" id="1.10.10.10">
    <property type="entry name" value="Winged helix-like DNA-binding domain superfamily/Winged helix DNA-binding domain"/>
    <property type="match status" value="1"/>
</dbReference>
<dbReference type="InterPro" id="IPR036390">
    <property type="entry name" value="WH_DNA-bd_sf"/>
</dbReference>
<gene>
    <name evidence="5" type="ORF">MKQ68_23435</name>
</gene>
<sequence>MESLTKAEEKVMQVLWKLGKAFVKDIIEHMDEQPKPPYTTISSIVRILESKGFVGYKAYGKTHEYFPVIQREEYSKRTLRQMITDYFDGSAANVMSFLVREEKLGEAEIEALKKLIEKS</sequence>
<evidence type="ECO:0000256" key="4">
    <source>
        <dbReference type="ARBA" id="ARBA00023163"/>
    </source>
</evidence>
<evidence type="ECO:0000256" key="1">
    <source>
        <dbReference type="ARBA" id="ARBA00011046"/>
    </source>
</evidence>
<keyword evidence="4" id="KW-0804">Transcription</keyword>
<organism evidence="5 6">
    <name type="scientific">Chitinophaga horti</name>
    <dbReference type="NCBI Taxonomy" id="2920382"/>
    <lineage>
        <taxon>Bacteria</taxon>
        <taxon>Pseudomonadati</taxon>
        <taxon>Bacteroidota</taxon>
        <taxon>Chitinophagia</taxon>
        <taxon>Chitinophagales</taxon>
        <taxon>Chitinophagaceae</taxon>
        <taxon>Chitinophaga</taxon>
    </lineage>
</organism>
<reference evidence="5" key="1">
    <citation type="submission" date="2022-10" db="EMBL/GenBank/DDBJ databases">
        <title>Chitinophaga sp. nov., isolated from soil.</title>
        <authorList>
            <person name="Jeon C.O."/>
        </authorList>
    </citation>
    <scope>NUCLEOTIDE SEQUENCE</scope>
    <source>
        <strain evidence="5">R8</strain>
    </source>
</reference>
<dbReference type="Pfam" id="PF03965">
    <property type="entry name" value="Penicillinase_R"/>
    <property type="match status" value="1"/>
</dbReference>
<dbReference type="SUPFAM" id="SSF46785">
    <property type="entry name" value="Winged helix' DNA-binding domain"/>
    <property type="match status" value="1"/>
</dbReference>